<evidence type="ECO:0000313" key="2">
    <source>
        <dbReference type="EMBL" id="CEM37985.1"/>
    </source>
</evidence>
<sequence length="799" mass="86300">MRASRLSVVALERQYYAVGNTFGVNLTEGLDLQENAEVRVLLGGCGDLRNLLKTVEGGFRVKGKVDRACRLVFDLNDLCPAILSRAALMLLLIAEGSSAEDILAIWCCHALSEEQARQVKRACQILLEESSSLPVWLRMIDKQTQQAVRECCAAWLGCSVDLPTLLDWRERALEDQGGLLGAAALKQARVNLTMESLKSVVGEALISGKKGGAAKKQVEKYLDSGSLEGLNGGSLAGSQRHHANVTLLEAPGLRYSLYFSSSIFRAVSLSDRHSSNKQPGSEGKGKGAGGDLLSWRLLDAVRPQVAAVREGLLSGSLSVRLVLANLLDYLHACSECRDSSRTYRLGGESGKGGESREQGGLFDVIDTSNVMDYSSLPSVLLAGAAALRSDRKGARFCAQSTMWQGAFADGNTNPLLFLKRALGVSLESFEEMTGYCLASHRRAANGLLEMQWEREGRWARSWMSDSSLLLHLAELAKAHCGLCRGVRMGHAAGVEDSGANVVVQVAALARPEILLDAVKVLCSGVSKEALRHKWEMTIAGKVTVGGCSTPQDLVFVSFKANVDFYRLQAKRGQPVSLAVTASPDALCVGASLHEQSDSLHQLIDAITFEWDSHTIGFVATATLIQRVQGKFASLCSVSSSDGRLECLSTPYAFARMKQMFVNDAVERQKARSSRSFAQRPLQMPLPAQDRWTLGQIVETESLVCVDIALPGPAPFPPSKSVLLDVSVDSPTSLLFRLEPKKGEEALGGRPAEFRVDLPCPVRDGSQAVKVSRALCLLVVRISKDIEVKGGVRIEIDESA</sequence>
<dbReference type="EMBL" id="CDMZ01001820">
    <property type="protein sequence ID" value="CEM37985.1"/>
    <property type="molecule type" value="Genomic_DNA"/>
</dbReference>
<feature type="domain" description="DUF4470" evidence="1">
    <location>
        <begin position="18"/>
        <end position="106"/>
    </location>
</feature>
<dbReference type="Pfam" id="PF14737">
    <property type="entry name" value="DUF4470"/>
    <property type="match status" value="1"/>
</dbReference>
<protein>
    <recommendedName>
        <fullName evidence="1">DUF4470 domain-containing protein</fullName>
    </recommendedName>
</protein>
<proteinExistence type="predicted"/>
<dbReference type="InterPro" id="IPR027974">
    <property type="entry name" value="DUF4470"/>
</dbReference>
<name>A0A0G4H3E4_9ALVE</name>
<reference evidence="2" key="1">
    <citation type="submission" date="2014-11" db="EMBL/GenBank/DDBJ databases">
        <authorList>
            <person name="Otto D Thomas"/>
            <person name="Naeem Raeece"/>
        </authorList>
    </citation>
    <scope>NUCLEOTIDE SEQUENCE</scope>
</reference>
<gene>
    <name evidence="2" type="ORF">Cvel_5611</name>
</gene>
<accession>A0A0G4H3E4</accession>
<evidence type="ECO:0000259" key="1">
    <source>
        <dbReference type="Pfam" id="PF14737"/>
    </source>
</evidence>
<organism evidence="2">
    <name type="scientific">Chromera velia CCMP2878</name>
    <dbReference type="NCBI Taxonomy" id="1169474"/>
    <lineage>
        <taxon>Eukaryota</taxon>
        <taxon>Sar</taxon>
        <taxon>Alveolata</taxon>
        <taxon>Colpodellida</taxon>
        <taxon>Chromeraceae</taxon>
        <taxon>Chromera</taxon>
    </lineage>
</organism>
<dbReference type="AlphaFoldDB" id="A0A0G4H3E4"/>
<dbReference type="VEuPathDB" id="CryptoDB:Cvel_5611"/>